<name>A0A1G8BUN8_9PROT</name>
<evidence type="ECO:0000313" key="4">
    <source>
        <dbReference type="EMBL" id="SDH36897.1"/>
    </source>
</evidence>
<feature type="modified residue" description="4-aspartylphosphate" evidence="2">
    <location>
        <position position="52"/>
    </location>
</feature>
<dbReference type="SUPFAM" id="SSF52172">
    <property type="entry name" value="CheY-like"/>
    <property type="match status" value="1"/>
</dbReference>
<evidence type="ECO:0000256" key="2">
    <source>
        <dbReference type="PROSITE-ProRule" id="PRU00169"/>
    </source>
</evidence>
<dbReference type="EMBL" id="FNCV01000006">
    <property type="protein sequence ID" value="SDH36897.1"/>
    <property type="molecule type" value="Genomic_DNA"/>
</dbReference>
<evidence type="ECO:0000313" key="5">
    <source>
        <dbReference type="Proteomes" id="UP000217076"/>
    </source>
</evidence>
<dbReference type="STRING" id="83401.SAMN05421742_106126"/>
<dbReference type="AlphaFoldDB" id="A0A1G8BUN8"/>
<dbReference type="SMART" id="SM00448">
    <property type="entry name" value="REC"/>
    <property type="match status" value="1"/>
</dbReference>
<dbReference type="PANTHER" id="PTHR44591:SF3">
    <property type="entry name" value="RESPONSE REGULATORY DOMAIN-CONTAINING PROTEIN"/>
    <property type="match status" value="1"/>
</dbReference>
<dbReference type="Pfam" id="PF00072">
    <property type="entry name" value="Response_reg"/>
    <property type="match status" value="1"/>
</dbReference>
<dbReference type="InterPro" id="IPR011006">
    <property type="entry name" value="CheY-like_superfamily"/>
</dbReference>
<dbReference type="InterPro" id="IPR050595">
    <property type="entry name" value="Bact_response_regulator"/>
</dbReference>
<protein>
    <submittedName>
        <fullName evidence="4">Two-component system, NtrC family, response regulator PilR/two-component system, OmpR family, response regulator QseB/two-component system, NtrC family, nitrogen regulation response regulator GlnG</fullName>
    </submittedName>
</protein>
<reference evidence="5" key="1">
    <citation type="submission" date="2016-10" db="EMBL/GenBank/DDBJ databases">
        <authorList>
            <person name="Varghese N."/>
            <person name="Submissions S."/>
        </authorList>
    </citation>
    <scope>NUCLEOTIDE SEQUENCE [LARGE SCALE GENOMIC DNA]</scope>
    <source>
        <strain evidence="5">930I</strain>
    </source>
</reference>
<dbReference type="GO" id="GO:0000160">
    <property type="term" value="P:phosphorelay signal transduction system"/>
    <property type="evidence" value="ECO:0007669"/>
    <property type="project" value="InterPro"/>
</dbReference>
<dbReference type="Proteomes" id="UP000217076">
    <property type="component" value="Unassembled WGS sequence"/>
</dbReference>
<dbReference type="PANTHER" id="PTHR44591">
    <property type="entry name" value="STRESS RESPONSE REGULATOR PROTEIN 1"/>
    <property type="match status" value="1"/>
</dbReference>
<dbReference type="RefSeq" id="WP_092619497.1">
    <property type="nucleotide sequence ID" value="NZ_FNCV01000006.1"/>
</dbReference>
<evidence type="ECO:0000259" key="3">
    <source>
        <dbReference type="PROSITE" id="PS50110"/>
    </source>
</evidence>
<keyword evidence="1 2" id="KW-0597">Phosphoprotein</keyword>
<evidence type="ECO:0000256" key="1">
    <source>
        <dbReference type="ARBA" id="ARBA00022553"/>
    </source>
</evidence>
<organism evidence="4 5">
    <name type="scientific">Roseospirillum parvum</name>
    <dbReference type="NCBI Taxonomy" id="83401"/>
    <lineage>
        <taxon>Bacteria</taxon>
        <taxon>Pseudomonadati</taxon>
        <taxon>Pseudomonadota</taxon>
        <taxon>Alphaproteobacteria</taxon>
        <taxon>Rhodospirillales</taxon>
        <taxon>Rhodospirillaceae</taxon>
        <taxon>Roseospirillum</taxon>
    </lineage>
</organism>
<feature type="domain" description="Response regulatory" evidence="3">
    <location>
        <begin position="3"/>
        <end position="119"/>
    </location>
</feature>
<dbReference type="OrthoDB" id="9801602at2"/>
<gene>
    <name evidence="4" type="ORF">SAMN05421742_106126</name>
</gene>
<accession>A0A1G8BUN8</accession>
<sequence>MPNILIADDDSDLSLVIARALERAGWSCRTVDNGVDALDELADDSLDLLLTDLAMPRKSGLDVIMGAKEGRPDLPVVAMSGAGRPVSAALDIARRSGADAVIAKPFKLSSLTALVEHVLAGTGTPDPDQPLDVATNPEDVAVIVPPNLLLAKVRG</sequence>
<dbReference type="InterPro" id="IPR001789">
    <property type="entry name" value="Sig_transdc_resp-reg_receiver"/>
</dbReference>
<keyword evidence="5" id="KW-1185">Reference proteome</keyword>
<dbReference type="PROSITE" id="PS50110">
    <property type="entry name" value="RESPONSE_REGULATORY"/>
    <property type="match status" value="1"/>
</dbReference>
<proteinExistence type="predicted"/>
<dbReference type="Gene3D" id="3.40.50.2300">
    <property type="match status" value="1"/>
</dbReference>